<keyword evidence="1" id="KW-1133">Transmembrane helix</keyword>
<protein>
    <submittedName>
        <fullName evidence="3">Poly-beta-1,6-N-acetyl-D-glucosamine biosynthesis protein PgaD</fullName>
    </submittedName>
</protein>
<gene>
    <name evidence="3" type="primary">pgaD</name>
    <name evidence="3" type="ORF">CW311_16560</name>
    <name evidence="2" type="ORF">F993_00707</name>
</gene>
<name>A0A1E7R5F1_9GAMM</name>
<comment type="caution">
    <text evidence="3">The sequence shown here is derived from an EMBL/GenBank/DDBJ whole genome shotgun (WGS) entry which is preliminary data.</text>
</comment>
<feature type="transmembrane region" description="Helical" evidence="1">
    <location>
        <begin position="80"/>
        <end position="100"/>
    </location>
</feature>
<evidence type="ECO:0000256" key="1">
    <source>
        <dbReference type="SAM" id="Phobius"/>
    </source>
</evidence>
<dbReference type="Proteomes" id="UP000233553">
    <property type="component" value="Unassembled WGS sequence"/>
</dbReference>
<evidence type="ECO:0000313" key="5">
    <source>
        <dbReference type="Proteomes" id="UP000233553"/>
    </source>
</evidence>
<reference evidence="3 5" key="2">
    <citation type="submission" date="2017-12" db="EMBL/GenBank/DDBJ databases">
        <title>Draft Genome sequences of multiple microbial strains isolated from spacecraft associated surfaces.</title>
        <authorList>
            <person name="Seuylemezian A."/>
            <person name="Vaishampayan P."/>
            <person name="Venkateswaran K."/>
        </authorList>
    </citation>
    <scope>NUCLEOTIDE SEQUENCE [LARGE SCALE GENOMIC DNA]</scope>
    <source>
        <strain evidence="3 5">2P01AA</strain>
    </source>
</reference>
<dbReference type="RefSeq" id="WP_004652755.1">
    <property type="nucleotide sequence ID" value="NZ_CP158965.1"/>
</dbReference>
<keyword evidence="1" id="KW-0812">Transmembrane</keyword>
<dbReference type="AlphaFoldDB" id="A0A1E7R5F1"/>
<evidence type="ECO:0000313" key="3">
    <source>
        <dbReference type="EMBL" id="PKF31849.1"/>
    </source>
</evidence>
<evidence type="ECO:0000313" key="4">
    <source>
        <dbReference type="Proteomes" id="UP000013034"/>
    </source>
</evidence>
<dbReference type="InterPro" id="IPR023829">
    <property type="entry name" value="PGA_PgaD"/>
</dbReference>
<dbReference type="Pfam" id="PF13994">
    <property type="entry name" value="PgaD"/>
    <property type="match status" value="1"/>
</dbReference>
<accession>A0A1E7R5F1</accession>
<sequence length="157" mass="18576">MNKQHLNIIEDISQLDIPEYIDQHQYVKNKGAHYLLHAVGWALWTLLFLPLLAIFLWLYQGKLIKNYIFAEQMSVQIHNFFWLALMVMICCASLLLWASYNWLRYRNTEKTTVVNVSHSILAEGFLIPKEELSKIQRSKNIVLHYNHDGILADYELR</sequence>
<organism evidence="3 5">
    <name type="scientific">Acinetobacter proteolyticus</name>
    <dbReference type="NCBI Taxonomy" id="1776741"/>
    <lineage>
        <taxon>Bacteria</taxon>
        <taxon>Pseudomonadati</taxon>
        <taxon>Pseudomonadota</taxon>
        <taxon>Gammaproteobacteria</taxon>
        <taxon>Moraxellales</taxon>
        <taxon>Moraxellaceae</taxon>
        <taxon>Acinetobacter</taxon>
    </lineage>
</organism>
<keyword evidence="1" id="KW-0472">Membrane</keyword>
<dbReference type="OrthoDB" id="6717122at2"/>
<dbReference type="GO" id="GO:0043709">
    <property type="term" value="P:cell adhesion involved in single-species biofilm formation"/>
    <property type="evidence" value="ECO:0007669"/>
    <property type="project" value="InterPro"/>
</dbReference>
<dbReference type="NCBIfam" id="TIGR03940">
    <property type="entry name" value="PGA_PgaD"/>
    <property type="match status" value="1"/>
</dbReference>
<dbReference type="Proteomes" id="UP000013034">
    <property type="component" value="Unassembled WGS sequence"/>
</dbReference>
<dbReference type="EMBL" id="APOI01000008">
    <property type="protein sequence ID" value="ENU24465.1"/>
    <property type="molecule type" value="Genomic_DNA"/>
</dbReference>
<keyword evidence="4" id="KW-1185">Reference proteome</keyword>
<evidence type="ECO:0000313" key="2">
    <source>
        <dbReference type="EMBL" id="ENU24465.1"/>
    </source>
</evidence>
<dbReference type="EMBL" id="PISJ01000019">
    <property type="protein sequence ID" value="PKF31849.1"/>
    <property type="molecule type" value="Genomic_DNA"/>
</dbReference>
<feature type="transmembrane region" description="Helical" evidence="1">
    <location>
        <begin position="34"/>
        <end position="59"/>
    </location>
</feature>
<reference evidence="2 4" key="1">
    <citation type="submission" date="2013-02" db="EMBL/GenBank/DDBJ databases">
        <title>The Genome Sequence of Acinetobacter sp. NIPH 809.</title>
        <authorList>
            <consortium name="The Broad Institute Genome Sequencing Platform"/>
            <consortium name="The Broad Institute Genome Sequencing Center for Infectious Disease"/>
            <person name="Cerqueira G."/>
            <person name="Feldgarden M."/>
            <person name="Courvalin P."/>
            <person name="Perichon B."/>
            <person name="Grillot-Courvalin C."/>
            <person name="Clermont D."/>
            <person name="Rocha E."/>
            <person name="Yoon E.-J."/>
            <person name="Nemec A."/>
            <person name="Walker B."/>
            <person name="Young S.K."/>
            <person name="Zeng Q."/>
            <person name="Gargeya S."/>
            <person name="Fitzgerald M."/>
            <person name="Haas B."/>
            <person name="Abouelleil A."/>
            <person name="Alvarado L."/>
            <person name="Arachchi H.M."/>
            <person name="Berlin A.M."/>
            <person name="Chapman S.B."/>
            <person name="Dewar J."/>
            <person name="Goldberg J."/>
            <person name="Griggs A."/>
            <person name="Gujja S."/>
            <person name="Hansen M."/>
            <person name="Howarth C."/>
            <person name="Imamovic A."/>
            <person name="Larimer J."/>
            <person name="McCowan C."/>
            <person name="Murphy C."/>
            <person name="Neiman D."/>
            <person name="Pearson M."/>
            <person name="Priest M."/>
            <person name="Roberts A."/>
            <person name="Saif S."/>
            <person name="Shea T."/>
            <person name="Sisk P."/>
            <person name="Sykes S."/>
            <person name="Wortman J."/>
            <person name="Nusbaum C."/>
            <person name="Birren B."/>
        </authorList>
    </citation>
    <scope>NUCLEOTIDE SEQUENCE [LARGE SCALE GENOMIC DNA]</scope>
    <source>
        <strain evidence="2 4">NIPH 809</strain>
    </source>
</reference>
<proteinExistence type="predicted"/>